<accession>A0A7J7MUC3</accession>
<comment type="caution">
    <text evidence="1">The sequence shown here is derived from an EMBL/GenBank/DDBJ whole genome shotgun (WGS) entry which is preliminary data.</text>
</comment>
<reference evidence="1 2" key="1">
    <citation type="journal article" date="2020" name="IScience">
        <title>Genome Sequencing of the Endangered Kingdonia uniflora (Circaeasteraceae, Ranunculales) Reveals Potential Mechanisms of Evolutionary Specialization.</title>
        <authorList>
            <person name="Sun Y."/>
            <person name="Deng T."/>
            <person name="Zhang A."/>
            <person name="Moore M.J."/>
            <person name="Landis J.B."/>
            <person name="Lin N."/>
            <person name="Zhang H."/>
            <person name="Zhang X."/>
            <person name="Huang J."/>
            <person name="Zhang X."/>
            <person name="Sun H."/>
            <person name="Wang H."/>
        </authorList>
    </citation>
    <scope>NUCLEOTIDE SEQUENCE [LARGE SCALE GENOMIC DNA]</scope>
    <source>
        <strain evidence="1">TB1705</strain>
        <tissue evidence="1">Leaf</tissue>
    </source>
</reference>
<evidence type="ECO:0000313" key="1">
    <source>
        <dbReference type="EMBL" id="KAF6158434.1"/>
    </source>
</evidence>
<evidence type="ECO:0000313" key="2">
    <source>
        <dbReference type="Proteomes" id="UP000541444"/>
    </source>
</evidence>
<protein>
    <submittedName>
        <fullName evidence="1">Uncharacterized protein</fullName>
    </submittedName>
</protein>
<dbReference type="EMBL" id="JACGCM010001221">
    <property type="protein sequence ID" value="KAF6158434.1"/>
    <property type="molecule type" value="Genomic_DNA"/>
</dbReference>
<dbReference type="Proteomes" id="UP000541444">
    <property type="component" value="Unassembled WGS sequence"/>
</dbReference>
<proteinExistence type="predicted"/>
<organism evidence="1 2">
    <name type="scientific">Kingdonia uniflora</name>
    <dbReference type="NCBI Taxonomy" id="39325"/>
    <lineage>
        <taxon>Eukaryota</taxon>
        <taxon>Viridiplantae</taxon>
        <taxon>Streptophyta</taxon>
        <taxon>Embryophyta</taxon>
        <taxon>Tracheophyta</taxon>
        <taxon>Spermatophyta</taxon>
        <taxon>Magnoliopsida</taxon>
        <taxon>Ranunculales</taxon>
        <taxon>Circaeasteraceae</taxon>
        <taxon>Kingdonia</taxon>
    </lineage>
</organism>
<gene>
    <name evidence="1" type="ORF">GIB67_022031</name>
</gene>
<sequence>MMGVGGNKKRGANREKRVAFPKASRVDFVDVSESTSSSKLARAFPKKKILKRGLISETSVSGEVEGGAKKKRVDPSYELIGAKVAENRPGVEDELKSMEDRARLAARKGVEEMSKVAARLMKGICLGMEEE</sequence>
<name>A0A7J7MUC3_9MAGN</name>
<dbReference type="AlphaFoldDB" id="A0A7J7MUC3"/>
<keyword evidence="2" id="KW-1185">Reference proteome</keyword>